<accession>A0AC34GCJ1</accession>
<proteinExistence type="predicted"/>
<sequence length="340" mass="39208">MASYSGDRGEKNYVAYIDSDNCENDIRVSAIDVTTQEPVDDYYERIPTANVKQFFNDIPSKFRGFKAVILSVFGFHSDEYKNNLEFRNAIREKLQLINVQFQFIKMGTMMYSIPLCAAGITLSVGENIVTATLIRSNFDLINFVLTENGYIIFSNRRSIPYDENEDVKDIREKLTRDFNPKELIIVADGDDQKKLEKMKDAHFVTCSCYTLTKYTYQLLIDYIKWMLDKTSAKTLLAPVVDNHYVLTKFLGDKQQREDLVVDSRQLLPVSKTLLLPKSKCTFGATCIDRYVEKPVTLLVVMKKDENRLVISAFPKTSVETIKQDEKYHGIKFTFELDINN</sequence>
<organism evidence="1 2">
    <name type="scientific">Panagrolaimus sp. ES5</name>
    <dbReference type="NCBI Taxonomy" id="591445"/>
    <lineage>
        <taxon>Eukaryota</taxon>
        <taxon>Metazoa</taxon>
        <taxon>Ecdysozoa</taxon>
        <taxon>Nematoda</taxon>
        <taxon>Chromadorea</taxon>
        <taxon>Rhabditida</taxon>
        <taxon>Tylenchina</taxon>
        <taxon>Panagrolaimomorpha</taxon>
        <taxon>Panagrolaimoidea</taxon>
        <taxon>Panagrolaimidae</taxon>
        <taxon>Panagrolaimus</taxon>
    </lineage>
</organism>
<dbReference type="WBParaSite" id="ES5_v2.g27326.t1">
    <property type="protein sequence ID" value="ES5_v2.g27326.t1"/>
    <property type="gene ID" value="ES5_v2.g27326"/>
</dbReference>
<dbReference type="Proteomes" id="UP000887579">
    <property type="component" value="Unplaced"/>
</dbReference>
<name>A0AC34GCJ1_9BILA</name>
<evidence type="ECO:0000313" key="2">
    <source>
        <dbReference type="WBParaSite" id="ES5_v2.g27326.t1"/>
    </source>
</evidence>
<protein>
    <submittedName>
        <fullName evidence="2">Uncharacterized protein</fullName>
    </submittedName>
</protein>
<evidence type="ECO:0000313" key="1">
    <source>
        <dbReference type="Proteomes" id="UP000887579"/>
    </source>
</evidence>
<reference evidence="2" key="1">
    <citation type="submission" date="2022-11" db="UniProtKB">
        <authorList>
            <consortium name="WormBaseParasite"/>
        </authorList>
    </citation>
    <scope>IDENTIFICATION</scope>
</reference>